<dbReference type="InterPro" id="IPR018391">
    <property type="entry name" value="PQQ_b-propeller_rpt"/>
</dbReference>
<name>A0A841JUS6_9BACT</name>
<gene>
    <name evidence="2" type="ORF">HNQ77_003101</name>
</gene>
<dbReference type="InterPro" id="IPR000772">
    <property type="entry name" value="Ricin_B_lectin"/>
</dbReference>
<dbReference type="CDD" id="cd00161">
    <property type="entry name" value="beta-trefoil_Ricin-like"/>
    <property type="match status" value="2"/>
</dbReference>
<dbReference type="Pfam" id="PF14200">
    <property type="entry name" value="RicinB_lectin_2"/>
    <property type="match status" value="3"/>
</dbReference>
<comment type="caution">
    <text evidence="2">The sequence shown here is derived from an EMBL/GenBank/DDBJ whole genome shotgun (WGS) entry which is preliminary data.</text>
</comment>
<organism evidence="2 3">
    <name type="scientific">Silvibacterium bohemicum</name>
    <dbReference type="NCBI Taxonomy" id="1577686"/>
    <lineage>
        <taxon>Bacteria</taxon>
        <taxon>Pseudomonadati</taxon>
        <taxon>Acidobacteriota</taxon>
        <taxon>Terriglobia</taxon>
        <taxon>Terriglobales</taxon>
        <taxon>Acidobacteriaceae</taxon>
        <taxon>Silvibacterium</taxon>
    </lineage>
</organism>
<keyword evidence="3" id="KW-1185">Reference proteome</keyword>
<dbReference type="SUPFAM" id="SSF50998">
    <property type="entry name" value="Quinoprotein alcohol dehydrogenase-like"/>
    <property type="match status" value="1"/>
</dbReference>
<proteinExistence type="predicted"/>
<protein>
    <submittedName>
        <fullName evidence="2">Outer membrane protein assembly factor BamB</fullName>
    </submittedName>
</protein>
<sequence length="810" mass="85522">MLTPTNVNSSQFGKLYSVAVDGQVYTQPLYVSNLAIPGQGTHNVVYIATMNNSVYALDADTGKQYWKANFGPPVHPCDVEWHNNITHGSSVGILGTPVIDPSTNTIYFVSRNETNYNPSLCNWNSSAAPTGVNQGVFTQSLNALDITTGAPKFGSPVKITATYTTSDGTLTFNPQIQNQRTALTLANGDVYIAWASHDDLEKYHGWIISYKAETLAQDHVYSDTTSGTLGGIWQAGQGLTIDGEGNILVSTGNGSFGASVSGVIQTGNSFAKLSPSLQLLDYFTPSNSAVLNSGDQDLGSSGLLSIPGTTLVTGGGKQGRLYLVNTDHMGHFNASNDEVQQEFQAIFGNGTQHIHGTPIYFNSQNAGPIIYVWGENDFLRAYSFDSSTQLINTTPIAMSTMTAPMTNNQSAMPGGFLSLSANGQANGIIWASTPFKGDASQSTTEGVLHAFDAITLKELWNDKENEPRDEIGNFAKYVPPTVANGKLFVPSFGALNAADGSGSLNVYGLLPNGTGPTNLLANGTYVIKSLHSGLALDDPGSSTADGEVIEQNAVNGGKDESWLLTNLGSNQVSLVNALSGLALEAAGGSTAKGAFVDQNTYAGDAWQQWNVLSVSSGVYELTNVQSGYALDVDGGVSTAGAKIDQYPYQEKPWQQWSFTSSSGTSTAALIANGTYSLKSVNSGLVIDDPGYSTTAGEVMQQYAAKGGKNQSWVLKNLGSNIISLINESSGLALEVTGSSVANSALVDQNSYASSPSQQWRVVSAGSGIYELLNVHSGQALDVDGGVKTSGAEIDQFPYEEKAWQQWSFVP</sequence>
<feature type="domain" description="Ricin B lectin" evidence="1">
    <location>
        <begin position="522"/>
        <end position="659"/>
    </location>
</feature>
<feature type="domain" description="Ricin B lectin" evidence="1">
    <location>
        <begin position="672"/>
        <end position="809"/>
    </location>
</feature>
<dbReference type="SMART" id="SM00458">
    <property type="entry name" value="RICIN"/>
    <property type="match status" value="2"/>
</dbReference>
<dbReference type="SUPFAM" id="SSF50370">
    <property type="entry name" value="Ricin B-like lectins"/>
    <property type="match status" value="2"/>
</dbReference>
<accession>A0A841JUS6</accession>
<dbReference type="AlphaFoldDB" id="A0A841JUS6"/>
<dbReference type="Gene3D" id="2.80.10.50">
    <property type="match status" value="3"/>
</dbReference>
<dbReference type="Gene3D" id="2.130.10.10">
    <property type="entry name" value="YVTN repeat-like/Quinoprotein amine dehydrogenase"/>
    <property type="match status" value="1"/>
</dbReference>
<dbReference type="Proteomes" id="UP000538666">
    <property type="component" value="Unassembled WGS sequence"/>
</dbReference>
<dbReference type="PROSITE" id="PS50231">
    <property type="entry name" value="RICIN_B_LECTIN"/>
    <property type="match status" value="2"/>
</dbReference>
<reference evidence="2 3" key="1">
    <citation type="submission" date="2020-08" db="EMBL/GenBank/DDBJ databases">
        <title>Genomic Encyclopedia of Type Strains, Phase IV (KMG-IV): sequencing the most valuable type-strain genomes for metagenomic binning, comparative biology and taxonomic classification.</title>
        <authorList>
            <person name="Goeker M."/>
        </authorList>
    </citation>
    <scope>NUCLEOTIDE SEQUENCE [LARGE SCALE GENOMIC DNA]</scope>
    <source>
        <strain evidence="2 3">DSM 103733</strain>
    </source>
</reference>
<dbReference type="SMART" id="SM00564">
    <property type="entry name" value="PQQ"/>
    <property type="match status" value="1"/>
</dbReference>
<dbReference type="InterPro" id="IPR015943">
    <property type="entry name" value="WD40/YVTN_repeat-like_dom_sf"/>
</dbReference>
<dbReference type="EMBL" id="JACHEK010000006">
    <property type="protein sequence ID" value="MBB6145143.1"/>
    <property type="molecule type" value="Genomic_DNA"/>
</dbReference>
<dbReference type="InterPro" id="IPR011047">
    <property type="entry name" value="Quinoprotein_ADH-like_sf"/>
</dbReference>
<dbReference type="RefSeq" id="WP_184084957.1">
    <property type="nucleotide sequence ID" value="NZ_JACHEK010000006.1"/>
</dbReference>
<evidence type="ECO:0000313" key="2">
    <source>
        <dbReference type="EMBL" id="MBB6145143.1"/>
    </source>
</evidence>
<evidence type="ECO:0000313" key="3">
    <source>
        <dbReference type="Proteomes" id="UP000538666"/>
    </source>
</evidence>
<dbReference type="InterPro" id="IPR035992">
    <property type="entry name" value="Ricin_B-like_lectins"/>
</dbReference>
<evidence type="ECO:0000259" key="1">
    <source>
        <dbReference type="SMART" id="SM00458"/>
    </source>
</evidence>